<evidence type="ECO:0000313" key="8">
    <source>
        <dbReference type="EMBL" id="CUS36673.1"/>
    </source>
</evidence>
<keyword evidence="9" id="KW-1185">Reference proteome</keyword>
<protein>
    <submittedName>
        <fullName evidence="8">Putative long-chain fatty acid outer membrane transporter</fullName>
    </submittedName>
</protein>
<dbReference type="STRING" id="1742972.COMA1_30179"/>
<keyword evidence="4" id="KW-0812">Transmembrane</keyword>
<proteinExistence type="inferred from homology"/>
<comment type="similarity">
    <text evidence="2">Belongs to the OmpP1/FadL family.</text>
</comment>
<accession>A0A0S4LGH2</accession>
<keyword evidence="7" id="KW-0998">Cell outer membrane</keyword>
<evidence type="ECO:0000256" key="1">
    <source>
        <dbReference type="ARBA" id="ARBA00004571"/>
    </source>
</evidence>
<reference evidence="8 9" key="1">
    <citation type="submission" date="2015-10" db="EMBL/GenBank/DDBJ databases">
        <authorList>
            <person name="Gilbert D.G."/>
        </authorList>
    </citation>
    <scope>NUCLEOTIDE SEQUENCE [LARGE SCALE GENOMIC DNA]</scope>
    <source>
        <strain evidence="8">COMA1</strain>
    </source>
</reference>
<comment type="subcellular location">
    <subcellularLocation>
        <location evidence="1">Cell outer membrane</location>
        <topology evidence="1">Multi-pass membrane protein</topology>
    </subcellularLocation>
</comment>
<sequence length="461" mass="48601">MYDGQSSMKWGLMLLALTILVGITAPVSAQVPRVYGQGAAASGMGNAFAAQADNPSALHYNPAGMTQLRGIQLMGGLSLVGGATDFRSPTGVTTTGDHDGTVAWPGPGHGYLTANLQDLGLSSLGNVTVGIGITTPFGSVMRWPDNSPLRTITTFTALPLFDIKPTIAYQVTQDFSIGAGADIYTFAGFFGEGHAELQSISPGGLVPAGGKLEFNGKGTAPGFNVGGLYTAIRNGAGQPIANLAVVYRSQATLHLDGAFSANGAKIQDATTTLVLPQVITGGIALWPIRNPEREWKVELNVDYVGWKSVRSLDIHLANGFTIPQPQNWKSTYTILVGTEYRWLQLERLPGWEVSVRGGYTNQQTQVPDLTFNPGVPSADLHVISSGIGLICRENGSFLGLIPCGGLGVGPVKPKLVGLDLFYQAFLYEPRTISGVSGVRAPVNGRYDTILHAGGLSIRVSF</sequence>
<dbReference type="Pfam" id="PF03349">
    <property type="entry name" value="Toluene_X"/>
    <property type="match status" value="1"/>
</dbReference>
<name>A0A0S4LGH2_9BACT</name>
<evidence type="ECO:0000256" key="6">
    <source>
        <dbReference type="ARBA" id="ARBA00023136"/>
    </source>
</evidence>
<dbReference type="PANTHER" id="PTHR35093">
    <property type="entry name" value="OUTER MEMBRANE PROTEIN NMB0088-RELATED"/>
    <property type="match status" value="1"/>
</dbReference>
<organism evidence="8 9">
    <name type="scientific">Candidatus Nitrospira nitrosa</name>
    <dbReference type="NCBI Taxonomy" id="1742972"/>
    <lineage>
        <taxon>Bacteria</taxon>
        <taxon>Pseudomonadati</taxon>
        <taxon>Nitrospirota</taxon>
        <taxon>Nitrospiria</taxon>
        <taxon>Nitrospirales</taxon>
        <taxon>Nitrospiraceae</taxon>
        <taxon>Nitrospira</taxon>
    </lineage>
</organism>
<evidence type="ECO:0000256" key="4">
    <source>
        <dbReference type="ARBA" id="ARBA00022692"/>
    </source>
</evidence>
<dbReference type="EMBL" id="CZQA01000009">
    <property type="protein sequence ID" value="CUS36673.1"/>
    <property type="molecule type" value="Genomic_DNA"/>
</dbReference>
<keyword evidence="6" id="KW-0472">Membrane</keyword>
<dbReference type="SUPFAM" id="SSF56935">
    <property type="entry name" value="Porins"/>
    <property type="match status" value="1"/>
</dbReference>
<gene>
    <name evidence="8" type="ORF">COMA1_30179</name>
</gene>
<dbReference type="GO" id="GO:0009279">
    <property type="term" value="C:cell outer membrane"/>
    <property type="evidence" value="ECO:0007669"/>
    <property type="project" value="UniProtKB-SubCell"/>
</dbReference>
<evidence type="ECO:0000313" key="9">
    <source>
        <dbReference type="Proteomes" id="UP000199032"/>
    </source>
</evidence>
<dbReference type="AlphaFoldDB" id="A0A0S4LGH2"/>
<dbReference type="GO" id="GO:0015483">
    <property type="term" value="F:long-chain fatty acid transporting porin activity"/>
    <property type="evidence" value="ECO:0007669"/>
    <property type="project" value="TreeGrafter"/>
</dbReference>
<dbReference type="Gene3D" id="2.40.160.60">
    <property type="entry name" value="Outer membrane protein transport protein (OMPP1/FadL/TodX)"/>
    <property type="match status" value="1"/>
</dbReference>
<keyword evidence="3" id="KW-1134">Transmembrane beta strand</keyword>
<dbReference type="InterPro" id="IPR005017">
    <property type="entry name" value="OMPP1/FadL/TodX"/>
</dbReference>
<keyword evidence="5" id="KW-0732">Signal</keyword>
<dbReference type="PANTHER" id="PTHR35093:SF8">
    <property type="entry name" value="OUTER MEMBRANE PROTEIN NMB0088-RELATED"/>
    <property type="match status" value="1"/>
</dbReference>
<evidence type="ECO:0000256" key="7">
    <source>
        <dbReference type="ARBA" id="ARBA00023237"/>
    </source>
</evidence>
<evidence type="ECO:0000256" key="5">
    <source>
        <dbReference type="ARBA" id="ARBA00022729"/>
    </source>
</evidence>
<evidence type="ECO:0000256" key="3">
    <source>
        <dbReference type="ARBA" id="ARBA00022452"/>
    </source>
</evidence>
<dbReference type="Proteomes" id="UP000199032">
    <property type="component" value="Unassembled WGS sequence"/>
</dbReference>
<evidence type="ECO:0000256" key="2">
    <source>
        <dbReference type="ARBA" id="ARBA00008163"/>
    </source>
</evidence>